<dbReference type="Proteomes" id="UP001216907">
    <property type="component" value="Unassembled WGS sequence"/>
</dbReference>
<proteinExistence type="predicted"/>
<organism evidence="2 3">
    <name type="scientific">Paludisphaera mucosa</name>
    <dbReference type="NCBI Taxonomy" id="3030827"/>
    <lineage>
        <taxon>Bacteria</taxon>
        <taxon>Pseudomonadati</taxon>
        <taxon>Planctomycetota</taxon>
        <taxon>Planctomycetia</taxon>
        <taxon>Isosphaerales</taxon>
        <taxon>Isosphaeraceae</taxon>
        <taxon>Paludisphaera</taxon>
    </lineage>
</organism>
<evidence type="ECO:0000259" key="1">
    <source>
        <dbReference type="Pfam" id="PF07589"/>
    </source>
</evidence>
<dbReference type="EMBL" id="JARRAG010000002">
    <property type="protein sequence ID" value="MDG3007375.1"/>
    <property type="molecule type" value="Genomic_DNA"/>
</dbReference>
<reference evidence="2 3" key="1">
    <citation type="submission" date="2023-03" db="EMBL/GenBank/DDBJ databases">
        <title>Paludisphaera mucosa sp. nov. a novel planctomycete from northern fen.</title>
        <authorList>
            <person name="Ivanova A."/>
        </authorList>
    </citation>
    <scope>NUCLEOTIDE SEQUENCE [LARGE SCALE GENOMIC DNA]</scope>
    <source>
        <strain evidence="2 3">Pla2</strain>
    </source>
</reference>
<evidence type="ECO:0000313" key="2">
    <source>
        <dbReference type="EMBL" id="MDG3007375.1"/>
    </source>
</evidence>
<evidence type="ECO:0000313" key="3">
    <source>
        <dbReference type="Proteomes" id="UP001216907"/>
    </source>
</evidence>
<comment type="caution">
    <text evidence="2">The sequence shown here is derived from an EMBL/GenBank/DDBJ whole genome shotgun (WGS) entry which is preliminary data.</text>
</comment>
<sequence>MIAKWFLALGLVLAVAGSDVRGGNVTIADLYNTGVNSSHGLLADGASDLHYTVAYEAGAATAPVVGRLAGSWVANTSTAQWIVPTGGQPNGTYTYATTFTVGGGADLASAVIGGRLTSDDMIQDVFLNGQSLGITTTDESYGSWFNFSAASNFQIGVNNLVFVTKNTHGAPTGLIVEMTGSYNAAVPEPSSMALLGLGSVGLLAGRRFRRRPA</sequence>
<protein>
    <submittedName>
        <fullName evidence="2">PEP-CTERM sorting domain-containing protein</fullName>
    </submittedName>
</protein>
<keyword evidence="3" id="KW-1185">Reference proteome</keyword>
<gene>
    <name evidence="2" type="ORF">PZE19_26740</name>
</gene>
<dbReference type="Pfam" id="PF07589">
    <property type="entry name" value="PEP-CTERM"/>
    <property type="match status" value="1"/>
</dbReference>
<feature type="domain" description="Ice-binding protein C-terminal" evidence="1">
    <location>
        <begin position="185"/>
        <end position="209"/>
    </location>
</feature>
<accession>A0ABT6FJ03</accession>
<dbReference type="NCBIfam" id="TIGR02595">
    <property type="entry name" value="PEP_CTERM"/>
    <property type="match status" value="1"/>
</dbReference>
<dbReference type="Gene3D" id="2.60.120.260">
    <property type="entry name" value="Galactose-binding domain-like"/>
    <property type="match status" value="1"/>
</dbReference>
<dbReference type="InterPro" id="IPR013424">
    <property type="entry name" value="Ice-binding_C"/>
</dbReference>
<name>A0ABT6FJ03_9BACT</name>
<dbReference type="RefSeq" id="WP_277863656.1">
    <property type="nucleotide sequence ID" value="NZ_JARRAG010000002.1"/>
</dbReference>